<comment type="cofactor">
    <cofactor evidence="6">
        <name>Zn(2+)</name>
        <dbReference type="ChEBI" id="CHEBI:29105"/>
    </cofactor>
    <text evidence="6">Binds 1 zinc ion per subunit.</text>
</comment>
<gene>
    <name evidence="8" type="ORF">ACHHYP_09143</name>
</gene>
<keyword evidence="5 6" id="KW-0482">Metalloprotease</keyword>
<evidence type="ECO:0000256" key="3">
    <source>
        <dbReference type="ARBA" id="ARBA00022801"/>
    </source>
</evidence>
<name>A0A1V9YNP0_ACHHY</name>
<dbReference type="AlphaFoldDB" id="A0A1V9YNP0"/>
<dbReference type="GO" id="GO:0006508">
    <property type="term" value="P:proteolysis"/>
    <property type="evidence" value="ECO:0007669"/>
    <property type="project" value="UniProtKB-KW"/>
</dbReference>
<evidence type="ECO:0000313" key="9">
    <source>
        <dbReference type="Proteomes" id="UP000243579"/>
    </source>
</evidence>
<keyword evidence="1 6" id="KW-0645">Protease</keyword>
<keyword evidence="4 6" id="KW-0862">Zinc</keyword>
<keyword evidence="2" id="KW-0479">Metal-binding</keyword>
<evidence type="ECO:0000259" key="7">
    <source>
        <dbReference type="Pfam" id="PF01435"/>
    </source>
</evidence>
<reference evidence="8 9" key="1">
    <citation type="journal article" date="2014" name="Genome Biol. Evol.">
        <title>The secreted proteins of Achlya hypogyna and Thraustotheca clavata identify the ancestral oomycete secretome and reveal gene acquisitions by horizontal gene transfer.</title>
        <authorList>
            <person name="Misner I."/>
            <person name="Blouin N."/>
            <person name="Leonard G."/>
            <person name="Richards T.A."/>
            <person name="Lane C.E."/>
        </authorList>
    </citation>
    <scope>NUCLEOTIDE SEQUENCE [LARGE SCALE GENOMIC DNA]</scope>
    <source>
        <strain evidence="8 9">ATCC 48635</strain>
    </source>
</reference>
<dbReference type="GO" id="GO:0046872">
    <property type="term" value="F:metal ion binding"/>
    <property type="evidence" value="ECO:0007669"/>
    <property type="project" value="UniProtKB-KW"/>
</dbReference>
<dbReference type="OrthoDB" id="110174at2759"/>
<evidence type="ECO:0000256" key="1">
    <source>
        <dbReference type="ARBA" id="ARBA00022670"/>
    </source>
</evidence>
<evidence type="ECO:0000256" key="5">
    <source>
        <dbReference type="ARBA" id="ARBA00023049"/>
    </source>
</evidence>
<proteinExistence type="inferred from homology"/>
<accession>A0A1V9YNP0</accession>
<organism evidence="8 9">
    <name type="scientific">Achlya hypogyna</name>
    <name type="common">Oomycete</name>
    <name type="synonym">Protoachlya hypogyna</name>
    <dbReference type="NCBI Taxonomy" id="1202772"/>
    <lineage>
        <taxon>Eukaryota</taxon>
        <taxon>Sar</taxon>
        <taxon>Stramenopiles</taxon>
        <taxon>Oomycota</taxon>
        <taxon>Saprolegniomycetes</taxon>
        <taxon>Saprolegniales</taxon>
        <taxon>Achlyaceae</taxon>
        <taxon>Achlya</taxon>
    </lineage>
</organism>
<comment type="similarity">
    <text evidence="6">Belongs to the peptidase M48 family.</text>
</comment>
<dbReference type="Pfam" id="PF01435">
    <property type="entry name" value="Peptidase_M48"/>
    <property type="match status" value="1"/>
</dbReference>
<dbReference type="EMBL" id="JNBR01001450">
    <property type="protein sequence ID" value="OQR87325.1"/>
    <property type="molecule type" value="Genomic_DNA"/>
</dbReference>
<evidence type="ECO:0000313" key="8">
    <source>
        <dbReference type="EMBL" id="OQR87325.1"/>
    </source>
</evidence>
<dbReference type="InterPro" id="IPR001915">
    <property type="entry name" value="Peptidase_M48"/>
</dbReference>
<protein>
    <submittedName>
        <fullName evidence="8">Metalloprotease family M48X</fullName>
    </submittedName>
</protein>
<dbReference type="GO" id="GO:0004222">
    <property type="term" value="F:metalloendopeptidase activity"/>
    <property type="evidence" value="ECO:0007669"/>
    <property type="project" value="InterPro"/>
</dbReference>
<keyword evidence="3 6" id="KW-0378">Hydrolase</keyword>
<dbReference type="Proteomes" id="UP000243579">
    <property type="component" value="Unassembled WGS sequence"/>
</dbReference>
<sequence>MTSSYSRRLLVTCASTMFASATFPVAMPHSPLALRAIGASDTKELDASDDFVVQAREIARQLGVRHPENLRVLMDLADGEGGGALGADVFGRSAIWISESIYRGFHQTPSPTSTVQDIEADPAREEVEFILAHECAHIANNHSLKMTSFIPLSMFGSYAIATKVPHKLIGAVLGFGLIAAGGWYLSWHMEHEADHLAASLGQRFRDGGLSTFERSRVRNCFLKSYFDTRMITEEGNYLGDTSHPWLTTRIHHLEHMECDEHDHACIFCSWFTETVKQGLNLVRSKVL</sequence>
<keyword evidence="9" id="KW-1185">Reference proteome</keyword>
<evidence type="ECO:0000256" key="4">
    <source>
        <dbReference type="ARBA" id="ARBA00022833"/>
    </source>
</evidence>
<evidence type="ECO:0000256" key="6">
    <source>
        <dbReference type="RuleBase" id="RU003983"/>
    </source>
</evidence>
<comment type="caution">
    <text evidence="8">The sequence shown here is derived from an EMBL/GenBank/DDBJ whole genome shotgun (WGS) entry which is preliminary data.</text>
</comment>
<evidence type="ECO:0000256" key="2">
    <source>
        <dbReference type="ARBA" id="ARBA00022723"/>
    </source>
</evidence>
<feature type="domain" description="Peptidase M48" evidence="7">
    <location>
        <begin position="123"/>
        <end position="256"/>
    </location>
</feature>